<accession>A0ABW5BGT4</accession>
<dbReference type="RefSeq" id="WP_380247359.1">
    <property type="nucleotide sequence ID" value="NZ_JBHUII010000001.1"/>
</dbReference>
<proteinExistence type="predicted"/>
<organism evidence="1 2">
    <name type="scientific">Kiloniella antarctica</name>
    <dbReference type="NCBI Taxonomy" id="1550907"/>
    <lineage>
        <taxon>Bacteria</taxon>
        <taxon>Pseudomonadati</taxon>
        <taxon>Pseudomonadota</taxon>
        <taxon>Alphaproteobacteria</taxon>
        <taxon>Rhodospirillales</taxon>
        <taxon>Kiloniellaceae</taxon>
        <taxon>Kiloniella</taxon>
    </lineage>
</organism>
<dbReference type="EMBL" id="JBHUII010000001">
    <property type="protein sequence ID" value="MFD2204115.1"/>
    <property type="molecule type" value="Genomic_DNA"/>
</dbReference>
<reference evidence="2" key="1">
    <citation type="journal article" date="2019" name="Int. J. Syst. Evol. Microbiol.">
        <title>The Global Catalogue of Microorganisms (GCM) 10K type strain sequencing project: providing services to taxonomists for standard genome sequencing and annotation.</title>
        <authorList>
            <consortium name="The Broad Institute Genomics Platform"/>
            <consortium name="The Broad Institute Genome Sequencing Center for Infectious Disease"/>
            <person name="Wu L."/>
            <person name="Ma J."/>
        </authorList>
    </citation>
    <scope>NUCLEOTIDE SEQUENCE [LARGE SCALE GENOMIC DNA]</scope>
    <source>
        <strain evidence="2">CGMCC 4.7192</strain>
    </source>
</reference>
<name>A0ABW5BGT4_9PROT</name>
<dbReference type="Proteomes" id="UP001597294">
    <property type="component" value="Unassembled WGS sequence"/>
</dbReference>
<gene>
    <name evidence="1" type="ORF">ACFSKO_00740</name>
</gene>
<sequence length="74" mass="8134">MTRILKAVGRLTAAVEALEKSVDTRLRDSSGSISKLQHDLELSVKENSELKNLKQDVGDRLDSVIGQLSEALEK</sequence>
<comment type="caution">
    <text evidence="1">The sequence shown here is derived from an EMBL/GenBank/DDBJ whole genome shotgun (WGS) entry which is preliminary data.</text>
</comment>
<evidence type="ECO:0000313" key="1">
    <source>
        <dbReference type="EMBL" id="MFD2204115.1"/>
    </source>
</evidence>
<protein>
    <submittedName>
        <fullName evidence="1">Uncharacterized protein</fullName>
    </submittedName>
</protein>
<evidence type="ECO:0000313" key="2">
    <source>
        <dbReference type="Proteomes" id="UP001597294"/>
    </source>
</evidence>
<keyword evidence="2" id="KW-1185">Reference proteome</keyword>